<dbReference type="Proteomes" id="UP000318081">
    <property type="component" value="Chromosome"/>
</dbReference>
<dbReference type="RefSeq" id="WP_145207418.1">
    <property type="nucleotide sequence ID" value="NZ_CP036432.1"/>
</dbReference>
<evidence type="ECO:0000256" key="2">
    <source>
        <dbReference type="ARBA" id="ARBA00022759"/>
    </source>
</evidence>
<proteinExistence type="predicted"/>
<dbReference type="InterPro" id="IPR035437">
    <property type="entry name" value="SNase_OB-fold_sf"/>
</dbReference>
<dbReference type="EC" id="3.1.31.1" evidence="5"/>
<dbReference type="Pfam" id="PF00565">
    <property type="entry name" value="SNase"/>
    <property type="match status" value="1"/>
</dbReference>
<dbReference type="PANTHER" id="PTHR12302">
    <property type="entry name" value="EBNA2 BINDING PROTEIN P100"/>
    <property type="match status" value="1"/>
</dbReference>
<dbReference type="PROSITE" id="PS50830">
    <property type="entry name" value="TNASE_3"/>
    <property type="match status" value="1"/>
</dbReference>
<dbReference type="EMBL" id="CP036432">
    <property type="protein sequence ID" value="QDV81657.1"/>
    <property type="molecule type" value="Genomic_DNA"/>
</dbReference>
<dbReference type="GO" id="GO:1990599">
    <property type="term" value="F:3' overhang single-stranded DNA endodeoxyribonuclease activity"/>
    <property type="evidence" value="ECO:0007669"/>
    <property type="project" value="UniProtKB-EC"/>
</dbReference>
<organism evidence="5 6">
    <name type="scientific">Stieleria magnilauensis</name>
    <dbReference type="NCBI Taxonomy" id="2527963"/>
    <lineage>
        <taxon>Bacteria</taxon>
        <taxon>Pseudomonadati</taxon>
        <taxon>Planctomycetota</taxon>
        <taxon>Planctomycetia</taxon>
        <taxon>Pirellulales</taxon>
        <taxon>Pirellulaceae</taxon>
        <taxon>Stieleria</taxon>
    </lineage>
</organism>
<name>A0ABX5XIN4_9BACT</name>
<keyword evidence="1" id="KW-0540">Nuclease</keyword>
<dbReference type="Gene3D" id="2.40.50.90">
    <property type="match status" value="1"/>
</dbReference>
<gene>
    <name evidence="5" type="primary">nucH_1</name>
    <name evidence="5" type="ORF">TBK1r_05760</name>
</gene>
<dbReference type="InterPro" id="IPR016071">
    <property type="entry name" value="Staphylococal_nuclease_OB-fold"/>
</dbReference>
<evidence type="ECO:0000259" key="4">
    <source>
        <dbReference type="PROSITE" id="PS50830"/>
    </source>
</evidence>
<keyword evidence="2" id="KW-0255">Endonuclease</keyword>
<keyword evidence="3 5" id="KW-0378">Hydrolase</keyword>
<protein>
    <submittedName>
        <fullName evidence="5">Thermonuclease</fullName>
        <ecNumber evidence="5">3.1.31.1</ecNumber>
    </submittedName>
</protein>
<accession>A0ABX5XIN4</accession>
<reference evidence="5 6" key="1">
    <citation type="submission" date="2019-02" db="EMBL/GenBank/DDBJ databases">
        <title>Deep-cultivation of Planctomycetes and their phenomic and genomic characterization uncovers novel biology.</title>
        <authorList>
            <person name="Wiegand S."/>
            <person name="Jogler M."/>
            <person name="Boedeker C."/>
            <person name="Pinto D."/>
            <person name="Vollmers J."/>
            <person name="Rivas-Marin E."/>
            <person name="Kohn T."/>
            <person name="Peeters S.H."/>
            <person name="Heuer A."/>
            <person name="Rast P."/>
            <person name="Oberbeckmann S."/>
            <person name="Bunk B."/>
            <person name="Jeske O."/>
            <person name="Meyerdierks A."/>
            <person name="Storesund J.E."/>
            <person name="Kallscheuer N."/>
            <person name="Luecker S."/>
            <person name="Lage O.M."/>
            <person name="Pohl T."/>
            <person name="Merkel B.J."/>
            <person name="Hornburger P."/>
            <person name="Mueller R.-W."/>
            <person name="Bruemmer F."/>
            <person name="Labrenz M."/>
            <person name="Spormann A.M."/>
            <person name="Op den Camp H."/>
            <person name="Overmann J."/>
            <person name="Amann R."/>
            <person name="Jetten M.S.M."/>
            <person name="Mascher T."/>
            <person name="Medema M.H."/>
            <person name="Devos D.P."/>
            <person name="Kaster A.-K."/>
            <person name="Ovreas L."/>
            <person name="Rohde M."/>
            <person name="Galperin M.Y."/>
            <person name="Jogler C."/>
        </authorList>
    </citation>
    <scope>NUCLEOTIDE SEQUENCE [LARGE SCALE GENOMIC DNA]</scope>
    <source>
        <strain evidence="5 6">TBK1r</strain>
    </source>
</reference>
<evidence type="ECO:0000313" key="5">
    <source>
        <dbReference type="EMBL" id="QDV81657.1"/>
    </source>
</evidence>
<dbReference type="SUPFAM" id="SSF50199">
    <property type="entry name" value="Staphylococcal nuclease"/>
    <property type="match status" value="1"/>
</dbReference>
<sequence length="248" mass="27064">MTVVAGRMTAYADTQPARLNVPRHRPSPFALDRLPPPNTDATTAIAAGNRRHGCPCDGWGHSQMIRVRLIGIENPASGNRRTGKSPTVGDHAMQWLATATANASVRVVDSGTDRYGRTLAHLYVGDVWLNRELVASGLAWHYVKYNQDAELATAQHEARAANRGLWQDARRVAQWDYRNGQRIETALPTSEPTTRDTDATVCVTASGTKYHRAGCRYLGDGGTGIPVSRAVSAQSQIPKPTRRSPRTT</sequence>
<dbReference type="PANTHER" id="PTHR12302:SF3">
    <property type="entry name" value="SERINE_THREONINE-PROTEIN KINASE 31"/>
    <property type="match status" value="1"/>
</dbReference>
<evidence type="ECO:0000256" key="3">
    <source>
        <dbReference type="ARBA" id="ARBA00022801"/>
    </source>
</evidence>
<keyword evidence="6" id="KW-1185">Reference proteome</keyword>
<feature type="domain" description="TNase-like" evidence="4">
    <location>
        <begin position="40"/>
        <end position="168"/>
    </location>
</feature>
<evidence type="ECO:0000256" key="1">
    <source>
        <dbReference type="ARBA" id="ARBA00022722"/>
    </source>
</evidence>
<evidence type="ECO:0000313" key="6">
    <source>
        <dbReference type="Proteomes" id="UP000318081"/>
    </source>
</evidence>
<dbReference type="SMART" id="SM00318">
    <property type="entry name" value="SNc"/>
    <property type="match status" value="1"/>
</dbReference>